<dbReference type="InterPro" id="IPR001623">
    <property type="entry name" value="DnaJ_domain"/>
</dbReference>
<protein>
    <recommendedName>
        <fullName evidence="2">J domain-containing protein</fullName>
    </recommendedName>
</protein>
<accession>A0A1Y1QJ03</accession>
<dbReference type="Gene3D" id="1.10.287.110">
    <property type="entry name" value="DnaJ domain"/>
    <property type="match status" value="1"/>
</dbReference>
<dbReference type="GO" id="GO:0042026">
    <property type="term" value="P:protein refolding"/>
    <property type="evidence" value="ECO:0007669"/>
    <property type="project" value="TreeGrafter"/>
</dbReference>
<proteinExistence type="predicted"/>
<dbReference type="AlphaFoldDB" id="A0A1Y1QJ03"/>
<evidence type="ECO:0000313" key="3">
    <source>
        <dbReference type="EMBL" id="OQX06674.1"/>
    </source>
</evidence>
<dbReference type="InterPro" id="IPR018253">
    <property type="entry name" value="DnaJ_domain_CS"/>
</dbReference>
<dbReference type="InterPro" id="IPR002939">
    <property type="entry name" value="DnaJ_C"/>
</dbReference>
<dbReference type="FunFam" id="2.60.260.20:FF:000013">
    <property type="entry name" value="DnaJ subfamily B member 11"/>
    <property type="match status" value="1"/>
</dbReference>
<dbReference type="CDD" id="cd06257">
    <property type="entry name" value="DnaJ"/>
    <property type="match status" value="1"/>
</dbReference>
<evidence type="ECO:0000259" key="2">
    <source>
        <dbReference type="PROSITE" id="PS50076"/>
    </source>
</evidence>
<dbReference type="InterPro" id="IPR036869">
    <property type="entry name" value="J_dom_sf"/>
</dbReference>
<dbReference type="EMBL" id="MTEJ01000234">
    <property type="protein sequence ID" value="OQX06674.1"/>
    <property type="molecule type" value="Genomic_DNA"/>
</dbReference>
<keyword evidence="1" id="KW-0143">Chaperone</keyword>
<feature type="domain" description="J" evidence="2">
    <location>
        <begin position="5"/>
        <end position="69"/>
    </location>
</feature>
<dbReference type="Pfam" id="PF00226">
    <property type="entry name" value="DnaJ"/>
    <property type="match status" value="1"/>
</dbReference>
<dbReference type="GO" id="GO:0051082">
    <property type="term" value="F:unfolded protein binding"/>
    <property type="evidence" value="ECO:0007669"/>
    <property type="project" value="InterPro"/>
</dbReference>
<dbReference type="SUPFAM" id="SSF49493">
    <property type="entry name" value="HSP40/DnaJ peptide-binding domain"/>
    <property type="match status" value="2"/>
</dbReference>
<comment type="caution">
    <text evidence="3">The sequence shown here is derived from an EMBL/GenBank/DDBJ whole genome shotgun (WGS) entry which is preliminary data.</text>
</comment>
<dbReference type="PROSITE" id="PS00636">
    <property type="entry name" value="DNAJ_1"/>
    <property type="match status" value="1"/>
</dbReference>
<dbReference type="GO" id="GO:0005737">
    <property type="term" value="C:cytoplasm"/>
    <property type="evidence" value="ECO:0007669"/>
    <property type="project" value="TreeGrafter"/>
</dbReference>
<gene>
    <name evidence="3" type="ORF">BWK73_30210</name>
</gene>
<dbReference type="Proteomes" id="UP000192491">
    <property type="component" value="Unassembled WGS sequence"/>
</dbReference>
<dbReference type="CDD" id="cd10747">
    <property type="entry name" value="DnaJ_C"/>
    <property type="match status" value="1"/>
</dbReference>
<dbReference type="SUPFAM" id="SSF46565">
    <property type="entry name" value="Chaperone J-domain"/>
    <property type="match status" value="1"/>
</dbReference>
<dbReference type="PANTHER" id="PTHR43096:SF52">
    <property type="entry name" value="DNAJ HOMOLOG 1, MITOCHONDRIAL-RELATED"/>
    <property type="match status" value="1"/>
</dbReference>
<dbReference type="Pfam" id="PF01556">
    <property type="entry name" value="DnaJ_C"/>
    <property type="match status" value="1"/>
</dbReference>
<dbReference type="Gene3D" id="2.60.260.20">
    <property type="entry name" value="Urease metallochaperone UreE, N-terminal domain"/>
    <property type="match status" value="2"/>
</dbReference>
<dbReference type="SMART" id="SM00271">
    <property type="entry name" value="DnaJ"/>
    <property type="match status" value="1"/>
</dbReference>
<name>A0A1Y1QJ03_9GAMM</name>
<dbReference type="PANTHER" id="PTHR43096">
    <property type="entry name" value="DNAJ HOMOLOG 1, MITOCHONDRIAL-RELATED"/>
    <property type="match status" value="1"/>
</dbReference>
<evidence type="ECO:0000256" key="1">
    <source>
        <dbReference type="ARBA" id="ARBA00023186"/>
    </source>
</evidence>
<organism evidence="3 4">
    <name type="scientific">Thiothrix lacustris</name>
    <dbReference type="NCBI Taxonomy" id="525917"/>
    <lineage>
        <taxon>Bacteria</taxon>
        <taxon>Pseudomonadati</taxon>
        <taxon>Pseudomonadota</taxon>
        <taxon>Gammaproteobacteria</taxon>
        <taxon>Thiotrichales</taxon>
        <taxon>Thiotrichaceae</taxon>
        <taxon>Thiothrix</taxon>
    </lineage>
</organism>
<dbReference type="PRINTS" id="PR00625">
    <property type="entry name" value="JDOMAIN"/>
</dbReference>
<dbReference type="InterPro" id="IPR008971">
    <property type="entry name" value="HSP40/DnaJ_pept-bd"/>
</dbReference>
<reference evidence="3 4" key="1">
    <citation type="submission" date="2017-01" db="EMBL/GenBank/DDBJ databases">
        <title>Novel large sulfur bacteria in the metagenomes of groundwater-fed chemosynthetic microbial mats in the Lake Huron basin.</title>
        <authorList>
            <person name="Sharrar A.M."/>
            <person name="Flood B.E."/>
            <person name="Bailey J.V."/>
            <person name="Jones D.S."/>
            <person name="Biddanda B."/>
            <person name="Ruberg S.A."/>
            <person name="Marcus D.N."/>
            <person name="Dick G.J."/>
        </authorList>
    </citation>
    <scope>NUCLEOTIDE SEQUENCE [LARGE SCALE GENOMIC DNA]</scope>
    <source>
        <strain evidence="3">A8</strain>
    </source>
</reference>
<dbReference type="PROSITE" id="PS50076">
    <property type="entry name" value="DNAJ_2"/>
    <property type="match status" value="1"/>
</dbReference>
<evidence type="ECO:0000313" key="4">
    <source>
        <dbReference type="Proteomes" id="UP000192491"/>
    </source>
</evidence>
<sequence length="305" mass="33953">MEYKDYYKILGVERNADQESIKKAFRRLAAKYHPDRNQDKGAEEHFKEINEANEVLSDSTKRARYDQLGSEWRAGQNFKPPPNWNNSNSPQFDASFFEGIARRGFGNQSSSGFSEFFEGLFGGRRTTNNTGHSASGAAASSSTLDVAVEDIYRGLKKVMLPAGGSVQIRIPADISDDTKIRIPGKGLHGSDVYLKVKIKEHPLYRREGHDIYLDLPVTPWEAALGETVTVKTLAGKISLKIPPGVQSGKKMRLKGRGLAGATAQEPGDLYIVLHVHTPPADTAEQKEYYARMKTLFAWNPRQHMA</sequence>